<feature type="transmembrane region" description="Helical" evidence="16">
    <location>
        <begin position="138"/>
        <end position="157"/>
    </location>
</feature>
<evidence type="ECO:0000256" key="10">
    <source>
        <dbReference type="ARBA" id="ARBA00023098"/>
    </source>
</evidence>
<feature type="transmembrane region" description="Helical" evidence="16">
    <location>
        <begin position="105"/>
        <end position="126"/>
    </location>
</feature>
<dbReference type="EMBL" id="JBHTFQ010000005">
    <property type="protein sequence ID" value="MFC7704789.1"/>
    <property type="molecule type" value="Genomic_DNA"/>
</dbReference>
<keyword evidence="6" id="KW-0444">Lipid biosynthesis</keyword>
<accession>A0ABW2UMS6</accession>
<comment type="caution">
    <text evidence="17">The sequence shown here is derived from an EMBL/GenBank/DDBJ whole genome shotgun (WGS) entry which is preliminary data.</text>
</comment>
<keyword evidence="8 16" id="KW-0812">Transmembrane</keyword>
<comment type="similarity">
    <text evidence="3 15">Belongs to the CDP-alcohol phosphatidyltransferase class-I family.</text>
</comment>
<feature type="transmembrane region" description="Helical" evidence="16">
    <location>
        <begin position="45"/>
        <end position="63"/>
    </location>
</feature>
<dbReference type="InterPro" id="IPR048254">
    <property type="entry name" value="CDP_ALCOHOL_P_TRANSF_CS"/>
</dbReference>
<dbReference type="InterPro" id="IPR000462">
    <property type="entry name" value="CDP-OH_P_trans"/>
</dbReference>
<evidence type="ECO:0000313" key="18">
    <source>
        <dbReference type="Proteomes" id="UP001596516"/>
    </source>
</evidence>
<comment type="catalytic activity">
    <reaction evidence="1">
        <text>a CDP-1,2-diacyl-sn-glycerol + L-serine = a 1,2-diacyl-sn-glycero-3-phospho-L-serine + CMP + H(+)</text>
        <dbReference type="Rhea" id="RHEA:16913"/>
        <dbReference type="ChEBI" id="CHEBI:15378"/>
        <dbReference type="ChEBI" id="CHEBI:33384"/>
        <dbReference type="ChEBI" id="CHEBI:57262"/>
        <dbReference type="ChEBI" id="CHEBI:58332"/>
        <dbReference type="ChEBI" id="CHEBI:60377"/>
        <dbReference type="EC" id="2.7.8.8"/>
    </reaction>
</comment>
<proteinExistence type="inferred from homology"/>
<comment type="subcellular location">
    <subcellularLocation>
        <location evidence="2">Endomembrane system</location>
        <topology evidence="2">Multi-pass membrane protein</topology>
    </subcellularLocation>
</comment>
<evidence type="ECO:0000256" key="9">
    <source>
        <dbReference type="ARBA" id="ARBA00022989"/>
    </source>
</evidence>
<evidence type="ECO:0000256" key="5">
    <source>
        <dbReference type="ARBA" id="ARBA00017171"/>
    </source>
</evidence>
<evidence type="ECO:0000256" key="7">
    <source>
        <dbReference type="ARBA" id="ARBA00022679"/>
    </source>
</evidence>
<dbReference type="Gene3D" id="1.20.120.1760">
    <property type="match status" value="1"/>
</dbReference>
<dbReference type="InterPro" id="IPR004533">
    <property type="entry name" value="CDP-diaglyc--ser_O-PTrfase"/>
</dbReference>
<evidence type="ECO:0000256" key="11">
    <source>
        <dbReference type="ARBA" id="ARBA00023136"/>
    </source>
</evidence>
<evidence type="ECO:0000256" key="2">
    <source>
        <dbReference type="ARBA" id="ARBA00004127"/>
    </source>
</evidence>
<dbReference type="PANTHER" id="PTHR14269:SF61">
    <property type="entry name" value="CDP-DIACYLGLYCEROL--SERINE O-PHOSPHATIDYLTRANSFERASE"/>
    <property type="match status" value="1"/>
</dbReference>
<sequence length="251" mass="27740">MRKPRRRLSRDRLPFLHLLPNMITILGLCAGLTAIRFVMMGRYEFAASLIIFAALIDGLDGLIARRINATSQMGAELDSLSDFLNFGVAPGILIYQFALTGMRDLGWLFVLIYVICCCLRLARFNVSREEPQGVGRPHFTGVPAPAGALLALVPLFLTAEGVLNLRQMPWLVGPWLALVAWAMISRLPTPSPKAIRIRRDQVAPVLIGMVVVGGLVFTRFWLLMILLSGAYVITLGYALITRKRSGLPDPQ</sequence>
<evidence type="ECO:0000256" key="4">
    <source>
        <dbReference type="ARBA" id="ARBA00013174"/>
    </source>
</evidence>
<evidence type="ECO:0000256" key="16">
    <source>
        <dbReference type="SAM" id="Phobius"/>
    </source>
</evidence>
<dbReference type="RefSeq" id="WP_377403468.1">
    <property type="nucleotide sequence ID" value="NZ_JBHTFQ010000005.1"/>
</dbReference>
<organism evidence="17 18">
    <name type="scientific">Plastorhodobacter daqingensis</name>
    <dbReference type="NCBI Taxonomy" id="1387281"/>
    <lineage>
        <taxon>Bacteria</taxon>
        <taxon>Pseudomonadati</taxon>
        <taxon>Pseudomonadota</taxon>
        <taxon>Alphaproteobacteria</taxon>
        <taxon>Rhodobacterales</taxon>
        <taxon>Paracoccaceae</taxon>
        <taxon>Plastorhodobacter</taxon>
    </lineage>
</organism>
<dbReference type="Proteomes" id="UP001596516">
    <property type="component" value="Unassembled WGS sequence"/>
</dbReference>
<dbReference type="NCBIfam" id="TIGR00473">
    <property type="entry name" value="pssA"/>
    <property type="match status" value="1"/>
</dbReference>
<evidence type="ECO:0000256" key="14">
    <source>
        <dbReference type="ARBA" id="ARBA00032361"/>
    </source>
</evidence>
<keyword evidence="9 16" id="KW-1133">Transmembrane helix</keyword>
<keyword evidence="7 15" id="KW-0808">Transferase</keyword>
<evidence type="ECO:0000313" key="17">
    <source>
        <dbReference type="EMBL" id="MFC7704789.1"/>
    </source>
</evidence>
<keyword evidence="18" id="KW-1185">Reference proteome</keyword>
<evidence type="ECO:0000256" key="6">
    <source>
        <dbReference type="ARBA" id="ARBA00022516"/>
    </source>
</evidence>
<evidence type="ECO:0000256" key="3">
    <source>
        <dbReference type="ARBA" id="ARBA00010441"/>
    </source>
</evidence>
<name>A0ABW2UMS6_9RHOB</name>
<reference evidence="18" key="1">
    <citation type="journal article" date="2019" name="Int. J. Syst. Evol. Microbiol.">
        <title>The Global Catalogue of Microorganisms (GCM) 10K type strain sequencing project: providing services to taxonomists for standard genome sequencing and annotation.</title>
        <authorList>
            <consortium name="The Broad Institute Genomics Platform"/>
            <consortium name="The Broad Institute Genome Sequencing Center for Infectious Disease"/>
            <person name="Wu L."/>
            <person name="Ma J."/>
        </authorList>
    </citation>
    <scope>NUCLEOTIDE SEQUENCE [LARGE SCALE GENOMIC DNA]</scope>
    <source>
        <strain evidence="18">CGMCC 1.12750</strain>
    </source>
</reference>
<feature type="transmembrane region" description="Helical" evidence="16">
    <location>
        <begin position="223"/>
        <end position="240"/>
    </location>
</feature>
<dbReference type="InterPro" id="IPR050324">
    <property type="entry name" value="CDP-alcohol_PTase-I"/>
</dbReference>
<dbReference type="PROSITE" id="PS00379">
    <property type="entry name" value="CDP_ALCOHOL_P_TRANSF"/>
    <property type="match status" value="1"/>
</dbReference>
<feature type="transmembrane region" description="Helical" evidence="16">
    <location>
        <begin position="21"/>
        <end position="39"/>
    </location>
</feature>
<keyword evidence="13" id="KW-1208">Phospholipid metabolism</keyword>
<keyword evidence="11 16" id="KW-0472">Membrane</keyword>
<evidence type="ECO:0000256" key="8">
    <source>
        <dbReference type="ARBA" id="ARBA00022692"/>
    </source>
</evidence>
<gene>
    <name evidence="17" type="primary">pssA</name>
    <name evidence="17" type="ORF">ACFQXB_11345</name>
</gene>
<evidence type="ECO:0000256" key="13">
    <source>
        <dbReference type="ARBA" id="ARBA00023264"/>
    </source>
</evidence>
<dbReference type="EC" id="2.7.8.8" evidence="4"/>
<dbReference type="PANTHER" id="PTHR14269">
    <property type="entry name" value="CDP-DIACYLGLYCEROL--GLYCEROL-3-PHOSPHATE 3-PHOSPHATIDYLTRANSFERASE-RELATED"/>
    <property type="match status" value="1"/>
</dbReference>
<keyword evidence="12" id="KW-0594">Phospholipid biosynthesis</keyword>
<keyword evidence="10" id="KW-0443">Lipid metabolism</keyword>
<dbReference type="Pfam" id="PF01066">
    <property type="entry name" value="CDP-OH_P_transf"/>
    <property type="match status" value="1"/>
</dbReference>
<evidence type="ECO:0000256" key="1">
    <source>
        <dbReference type="ARBA" id="ARBA00000287"/>
    </source>
</evidence>
<dbReference type="GO" id="GO:0003882">
    <property type="term" value="F:CDP-diacylglycerol-serine O-phosphatidyltransferase activity"/>
    <property type="evidence" value="ECO:0007669"/>
    <property type="project" value="UniProtKB-EC"/>
</dbReference>
<dbReference type="InterPro" id="IPR043130">
    <property type="entry name" value="CDP-OH_PTrfase_TM_dom"/>
</dbReference>
<evidence type="ECO:0000256" key="12">
    <source>
        <dbReference type="ARBA" id="ARBA00023209"/>
    </source>
</evidence>
<protein>
    <recommendedName>
        <fullName evidence="5">CDP-diacylglycerol--serine O-phosphatidyltransferase</fullName>
        <ecNumber evidence="4">2.7.8.8</ecNumber>
    </recommendedName>
    <alternativeName>
        <fullName evidence="14">Phosphatidylserine synthase</fullName>
    </alternativeName>
</protein>
<evidence type="ECO:0000256" key="15">
    <source>
        <dbReference type="RuleBase" id="RU003750"/>
    </source>
</evidence>
<feature type="transmembrane region" description="Helical" evidence="16">
    <location>
        <begin position="169"/>
        <end position="189"/>
    </location>
</feature>